<dbReference type="Pfam" id="PF24235">
    <property type="entry name" value="RHG29_45_N"/>
    <property type="match status" value="1"/>
</dbReference>
<dbReference type="InterPro" id="IPR002219">
    <property type="entry name" value="PKC_DAG/PE"/>
</dbReference>
<dbReference type="GO" id="GO:0005829">
    <property type="term" value="C:cytosol"/>
    <property type="evidence" value="ECO:0007669"/>
    <property type="project" value="UniProtKB-ARBA"/>
</dbReference>
<dbReference type="FunFam" id="1.10.555.10:FF:000016">
    <property type="entry name" value="Rho GTPase activating protein 29"/>
    <property type="match status" value="1"/>
</dbReference>
<keyword evidence="2" id="KW-0479">Metal-binding</keyword>
<dbReference type="Proteomes" id="UP000437017">
    <property type="component" value="Unassembled WGS sequence"/>
</dbReference>
<feature type="compositionally biased region" description="Polar residues" evidence="10">
    <location>
        <begin position="391"/>
        <end position="401"/>
    </location>
</feature>
<feature type="domain" description="Phorbol-ester/DAG-type" evidence="11">
    <location>
        <begin position="522"/>
        <end position="567"/>
    </location>
</feature>
<dbReference type="InterPro" id="IPR008936">
    <property type="entry name" value="Rho_GTPase_activation_prot"/>
</dbReference>
<evidence type="ECO:0000256" key="6">
    <source>
        <dbReference type="ARBA" id="ARBA00040783"/>
    </source>
</evidence>
<dbReference type="InterPro" id="IPR057028">
    <property type="entry name" value="RHG29_45_N"/>
</dbReference>
<evidence type="ECO:0000313" key="15">
    <source>
        <dbReference type="Proteomes" id="UP000437017"/>
    </source>
</evidence>
<keyword evidence="15" id="KW-1185">Reference proteome</keyword>
<feature type="region of interest" description="Disordered" evidence="10">
    <location>
        <begin position="819"/>
        <end position="844"/>
    </location>
</feature>
<dbReference type="PROSITE" id="PS00479">
    <property type="entry name" value="ZF_DAG_PE_1"/>
    <property type="match status" value="1"/>
</dbReference>
<evidence type="ECO:0000256" key="1">
    <source>
        <dbReference type="ARBA" id="ARBA00022468"/>
    </source>
</evidence>
<feature type="compositionally biased region" description="Acidic residues" evidence="10">
    <location>
        <begin position="1167"/>
        <end position="1177"/>
    </location>
</feature>
<dbReference type="AlphaFoldDB" id="A0A6A1Q5B3"/>
<feature type="coiled-coil region" evidence="9">
    <location>
        <begin position="244"/>
        <end position="296"/>
    </location>
</feature>
<accession>A0A6A1Q5B3</accession>
<dbReference type="SUPFAM" id="SSF103657">
    <property type="entry name" value="BAR/IMD domain-like"/>
    <property type="match status" value="1"/>
</dbReference>
<dbReference type="SMART" id="SM00324">
    <property type="entry name" value="RhoGAP"/>
    <property type="match status" value="1"/>
</dbReference>
<feature type="region of interest" description="Disordered" evidence="10">
    <location>
        <begin position="450"/>
        <end position="509"/>
    </location>
</feature>
<dbReference type="OrthoDB" id="79452at2759"/>
<feature type="region of interest" description="Disordered" evidence="10">
    <location>
        <begin position="1"/>
        <end position="28"/>
    </location>
</feature>
<evidence type="ECO:0000256" key="2">
    <source>
        <dbReference type="ARBA" id="ARBA00022723"/>
    </source>
</evidence>
<dbReference type="InterPro" id="IPR000198">
    <property type="entry name" value="RhoGAP_dom"/>
</dbReference>
<dbReference type="Pfam" id="PF00620">
    <property type="entry name" value="RhoGAP"/>
    <property type="match status" value="1"/>
</dbReference>
<proteinExistence type="predicted"/>
<dbReference type="PROSITE" id="PS50238">
    <property type="entry name" value="RHOGAP"/>
    <property type="match status" value="1"/>
</dbReference>
<dbReference type="GO" id="GO:0008270">
    <property type="term" value="F:zinc ion binding"/>
    <property type="evidence" value="ECO:0007669"/>
    <property type="project" value="UniProtKB-KW"/>
</dbReference>
<dbReference type="GO" id="GO:0051056">
    <property type="term" value="P:regulation of small GTPase mediated signal transduction"/>
    <property type="evidence" value="ECO:0007669"/>
    <property type="project" value="UniProtKB-ARBA"/>
</dbReference>
<feature type="domain" description="Rho-GAP" evidence="12">
    <location>
        <begin position="581"/>
        <end position="796"/>
    </location>
</feature>
<keyword evidence="5 8" id="KW-0175">Coiled coil</keyword>
<dbReference type="SUPFAM" id="SSF57889">
    <property type="entry name" value="Cysteine-rich domain"/>
    <property type="match status" value="1"/>
</dbReference>
<dbReference type="InterPro" id="IPR027267">
    <property type="entry name" value="AH/BAR_dom_sf"/>
</dbReference>
<dbReference type="PANTHER" id="PTHR15228">
    <property type="entry name" value="SPERMATHECAL PHYSIOLOGY VARIANT"/>
    <property type="match status" value="1"/>
</dbReference>
<keyword evidence="3" id="KW-0863">Zinc-finger</keyword>
<dbReference type="GO" id="GO:0005096">
    <property type="term" value="F:GTPase activator activity"/>
    <property type="evidence" value="ECO:0007669"/>
    <property type="project" value="UniProtKB-KW"/>
</dbReference>
<evidence type="ECO:0000256" key="8">
    <source>
        <dbReference type="PROSITE-ProRule" id="PRU01077"/>
    </source>
</evidence>
<dbReference type="InterPro" id="IPR051025">
    <property type="entry name" value="RhoGAP"/>
</dbReference>
<evidence type="ECO:0000259" key="11">
    <source>
        <dbReference type="PROSITE" id="PS50081"/>
    </source>
</evidence>
<dbReference type="PROSITE" id="PS51741">
    <property type="entry name" value="F_BAR"/>
    <property type="match status" value="1"/>
</dbReference>
<evidence type="ECO:0000259" key="13">
    <source>
        <dbReference type="PROSITE" id="PS51741"/>
    </source>
</evidence>
<dbReference type="PROSITE" id="PS50081">
    <property type="entry name" value="ZF_DAG_PE_2"/>
    <property type="match status" value="1"/>
</dbReference>
<dbReference type="Pfam" id="PF00130">
    <property type="entry name" value="C1_1"/>
    <property type="match status" value="1"/>
</dbReference>
<feature type="compositionally biased region" description="Basic and acidic residues" evidence="10">
    <location>
        <begin position="1"/>
        <end position="14"/>
    </location>
</feature>
<dbReference type="Gene3D" id="3.30.60.20">
    <property type="match status" value="1"/>
</dbReference>
<dbReference type="InterPro" id="IPR046349">
    <property type="entry name" value="C1-like_sf"/>
</dbReference>
<dbReference type="PANTHER" id="PTHR15228:SF7">
    <property type="entry name" value="RHO GTPASE-ACTIVATING PROTEIN 29"/>
    <property type="match status" value="1"/>
</dbReference>
<dbReference type="InterPro" id="IPR031160">
    <property type="entry name" value="F_BAR_dom"/>
</dbReference>
<evidence type="ECO:0000256" key="5">
    <source>
        <dbReference type="ARBA" id="ARBA00023054"/>
    </source>
</evidence>
<dbReference type="SMART" id="SM00109">
    <property type="entry name" value="C1"/>
    <property type="match status" value="1"/>
</dbReference>
<dbReference type="InterPro" id="IPR054713">
    <property type="entry name" value="GMIP/FCHO2-like_FCH"/>
</dbReference>
<evidence type="ECO:0000256" key="4">
    <source>
        <dbReference type="ARBA" id="ARBA00022833"/>
    </source>
</evidence>
<evidence type="ECO:0000259" key="12">
    <source>
        <dbReference type="PROSITE" id="PS50238"/>
    </source>
</evidence>
<feature type="compositionally biased region" description="Basic and acidic residues" evidence="10">
    <location>
        <begin position="829"/>
        <end position="838"/>
    </location>
</feature>
<feature type="compositionally biased region" description="Basic and acidic residues" evidence="10">
    <location>
        <begin position="1138"/>
        <end position="1149"/>
    </location>
</feature>
<reference evidence="14 15" key="1">
    <citation type="journal article" date="2019" name="PLoS ONE">
        <title>Genomic analyses reveal an absence of contemporary introgressive admixture between fin whales and blue whales, despite known hybrids.</title>
        <authorList>
            <person name="Westbury M.V."/>
            <person name="Petersen B."/>
            <person name="Lorenzen E.D."/>
        </authorList>
    </citation>
    <scope>NUCLEOTIDE SEQUENCE [LARGE SCALE GENOMIC DNA]</scope>
    <source>
        <strain evidence="14">FinWhale-01</strain>
    </source>
</reference>
<dbReference type="Gene3D" id="1.10.555.10">
    <property type="entry name" value="Rho GTPase activation protein"/>
    <property type="match status" value="1"/>
</dbReference>
<name>A0A6A1Q5B3_BALPH</name>
<gene>
    <name evidence="14" type="ORF">E2I00_011534</name>
</gene>
<dbReference type="EMBL" id="SGJD01000975">
    <property type="protein sequence ID" value="KAB0402575.1"/>
    <property type="molecule type" value="Genomic_DNA"/>
</dbReference>
<evidence type="ECO:0000256" key="3">
    <source>
        <dbReference type="ARBA" id="ARBA00022771"/>
    </source>
</evidence>
<dbReference type="FunFam" id="3.30.60.20:FF:000046">
    <property type="entry name" value="Rho GTPase-activating protein 29"/>
    <property type="match status" value="1"/>
</dbReference>
<dbReference type="CDD" id="cd20816">
    <property type="entry name" value="C1_GMIP-like"/>
    <property type="match status" value="1"/>
</dbReference>
<evidence type="ECO:0000256" key="9">
    <source>
        <dbReference type="SAM" id="Coils"/>
    </source>
</evidence>
<evidence type="ECO:0000256" key="10">
    <source>
        <dbReference type="SAM" id="MobiDB-lite"/>
    </source>
</evidence>
<organism evidence="14 15">
    <name type="scientific">Balaenoptera physalus</name>
    <name type="common">Fin whale</name>
    <name type="synonym">Balaena physalus</name>
    <dbReference type="NCBI Taxonomy" id="9770"/>
    <lineage>
        <taxon>Eukaryota</taxon>
        <taxon>Metazoa</taxon>
        <taxon>Chordata</taxon>
        <taxon>Craniata</taxon>
        <taxon>Vertebrata</taxon>
        <taxon>Euteleostomi</taxon>
        <taxon>Mammalia</taxon>
        <taxon>Eutheria</taxon>
        <taxon>Laurasiatheria</taxon>
        <taxon>Artiodactyla</taxon>
        <taxon>Whippomorpha</taxon>
        <taxon>Cetacea</taxon>
        <taxon>Mysticeti</taxon>
        <taxon>Balaenopteridae</taxon>
        <taxon>Balaenoptera</taxon>
    </lineage>
</organism>
<feature type="compositionally biased region" description="Low complexity" evidence="10">
    <location>
        <begin position="450"/>
        <end position="469"/>
    </location>
</feature>
<dbReference type="Pfam" id="PF22699">
    <property type="entry name" value="GMIP-like_FCH"/>
    <property type="match status" value="1"/>
</dbReference>
<feature type="domain" description="F-BAR" evidence="13">
    <location>
        <begin position="102"/>
        <end position="371"/>
    </location>
</feature>
<feature type="region of interest" description="Disordered" evidence="10">
    <location>
        <begin position="381"/>
        <end position="414"/>
    </location>
</feature>
<keyword evidence="1" id="KW-0343">GTPase activation</keyword>
<feature type="region of interest" description="Disordered" evidence="10">
    <location>
        <begin position="1026"/>
        <end position="1177"/>
    </location>
</feature>
<evidence type="ECO:0000313" key="14">
    <source>
        <dbReference type="EMBL" id="KAB0402575.1"/>
    </source>
</evidence>
<dbReference type="GO" id="GO:0007165">
    <property type="term" value="P:signal transduction"/>
    <property type="evidence" value="ECO:0007669"/>
    <property type="project" value="InterPro"/>
</dbReference>
<dbReference type="Gene3D" id="1.20.1270.60">
    <property type="entry name" value="Arfaptin homology (AH) domain/BAR domain"/>
    <property type="match status" value="3"/>
</dbReference>
<keyword evidence="4" id="KW-0862">Zinc</keyword>
<evidence type="ECO:0000256" key="7">
    <source>
        <dbReference type="ARBA" id="ARBA00042921"/>
    </source>
</evidence>
<dbReference type="SUPFAM" id="SSF48350">
    <property type="entry name" value="GTPase activation domain, GAP"/>
    <property type="match status" value="1"/>
</dbReference>
<comment type="caution">
    <text evidence="14">The sequence shown here is derived from an EMBL/GenBank/DDBJ whole genome shotgun (WGS) entry which is preliminary data.</text>
</comment>
<protein>
    <recommendedName>
        <fullName evidence="6">Rho GTPase-activating protein 29</fullName>
    </recommendedName>
    <alternativeName>
        <fullName evidence="7">Rho-type GTPase-activating protein 29</fullName>
    </alternativeName>
</protein>
<sequence>MVEESLKYDDEPQNRKTHSCVKKQGGLKGRSGTRFDMGIIIFHDCFKEVIHIRLDELLRVLKSVMNKHQNLNSVDLQNAAEMLAAKVKVIGKDPREGSFSPIELDSMLLKNTNSIELALSYAKTWLKYTKNIVAWVEKKLSLELESTRNIVKLAEATRTNIGLQEFMPLQSLFTNALLNDIESSHLLQQTIAALQANKFVQLETETALKKAKLLCMQRQDEYEKAKSSMFRAEEEHLCSSGGLVKNLNRQLEKKRRLEEEALQKVEEANELYKVCVTNVEERRNDLENTKREILTQLRKLVFQCDLTLKAVRYVIVYVIAEKTKLFEIPGAESGNIVTVNLFQMQHLQAASLANNLQSLCDGAKLYDPGQEYSEFVRATNSAEEEKVDGNVNKQLTNTPHTSGYGPSDSLEDVVRLPDNSNKMEEDRCSNSADISGPSFIRSWTFGMFSDSESTGGSSESRSLDSESISPGDFHRKLPRTPSSGTMSSADDLDEREPPSPSEAGPNSLGTFKKTLMSKAALTHKFRKLRSPTKCRDCEGIVVFQGVECEECLLVCHRKCLENLVIICGHQKLLGKIHLFGAEFTQVAKKEPDGIPFVLKICALEIENRALCLQGIYRVCGNKIKTEKLCQALENGMHLVDISEFSSHDICDVLKLYLRQLPEPFILFRLYKEFIDLAIEIQHVNEEQEMKKDNPEDKKCPSTCIEINRILLKSKDLLRQLPASNFNSLHYLIVHLKRVVDHAEENKMNSRNLGVIFGPSLIRPRPTTAPITISSLADYSNQARLVEFLITYSQKIFDGSLQPQDVAVCSAGGGAPQVDQGYLPKPLLSPEERDPEHSAKSLFFSSKEDIHTAGSESKSFESTASFEESEQKQNAFEKCDACLTDNKVRLLVDQELESASQKMEDVCKTSKLPTLKSDKEINGVERHTPRTKIRPVSLPIDRRLLLASSPNERNGRNMGNVNSDKFCKNPTFEGVNRKDTPTIVCSKFDGFDQQPLPKTREKRYEQNDLTAKTAVIVPSAFQEREVSVSIRSGGDHPLSTTSKPYTDPIRSARQVSERRSSDSCPPAPVRAPRTLQPQHWTTFYKPPAPAASGRGDEEKSVTTSAAVPPCTTHAPQEHTLKSVPGSENASAGPVQPVSKPKEKAEERDLPGVHPACQRPRLKRMQQFEDLEDEIPQFV</sequence>